<evidence type="ECO:0000313" key="4">
    <source>
        <dbReference type="EMBL" id="ETO22434.1"/>
    </source>
</evidence>
<keyword evidence="2" id="KW-0677">Repeat</keyword>
<organism evidence="4 5">
    <name type="scientific">Reticulomyxa filosa</name>
    <dbReference type="NCBI Taxonomy" id="46433"/>
    <lineage>
        <taxon>Eukaryota</taxon>
        <taxon>Sar</taxon>
        <taxon>Rhizaria</taxon>
        <taxon>Retaria</taxon>
        <taxon>Foraminifera</taxon>
        <taxon>Monothalamids</taxon>
        <taxon>Reticulomyxidae</taxon>
        <taxon>Reticulomyxa</taxon>
    </lineage>
</organism>
<evidence type="ECO:0000313" key="5">
    <source>
        <dbReference type="Proteomes" id="UP000023152"/>
    </source>
</evidence>
<evidence type="ECO:0000256" key="3">
    <source>
        <dbReference type="PROSITE-ProRule" id="PRU00221"/>
    </source>
</evidence>
<dbReference type="GO" id="GO:0046540">
    <property type="term" value="C:U4/U6 x U5 tri-snRNP complex"/>
    <property type="evidence" value="ECO:0007669"/>
    <property type="project" value="TreeGrafter"/>
</dbReference>
<dbReference type="Proteomes" id="UP000023152">
    <property type="component" value="Unassembled WGS sequence"/>
</dbReference>
<dbReference type="PANTHER" id="PTHR19846:SF0">
    <property type="entry name" value="PRE-MRNA PROCESSING FACTOR 4"/>
    <property type="match status" value="1"/>
</dbReference>
<dbReference type="PROSITE" id="PS50082">
    <property type="entry name" value="WD_REPEATS_2"/>
    <property type="match status" value="3"/>
</dbReference>
<reference evidence="4 5" key="1">
    <citation type="journal article" date="2013" name="Curr. Biol.">
        <title>The Genome of the Foraminiferan Reticulomyxa filosa.</title>
        <authorList>
            <person name="Glockner G."/>
            <person name="Hulsmann N."/>
            <person name="Schleicher M."/>
            <person name="Noegel A.A."/>
            <person name="Eichinger L."/>
            <person name="Gallinger C."/>
            <person name="Pawlowski J."/>
            <person name="Sierra R."/>
            <person name="Euteneuer U."/>
            <person name="Pillet L."/>
            <person name="Moustafa A."/>
            <person name="Platzer M."/>
            <person name="Groth M."/>
            <person name="Szafranski K."/>
            <person name="Schliwa M."/>
        </authorList>
    </citation>
    <scope>NUCLEOTIDE SEQUENCE [LARGE SCALE GENOMIC DNA]</scope>
</reference>
<gene>
    <name evidence="4" type="ORF">RFI_14763</name>
</gene>
<protein>
    <submittedName>
        <fullName evidence="4">Mycorrhiza-induced NACHT/WD-repeat protein</fullName>
    </submittedName>
</protein>
<feature type="repeat" description="WD" evidence="3">
    <location>
        <begin position="140"/>
        <end position="166"/>
    </location>
</feature>
<sequence length="196" mass="22071">MFATFRSSSKLIKTCTVSNLYVKTIDYTTLDGSLLICSGSLDNTVRVWDIENDTQIQPFNGHSHFVNCAKFSPYHYHNNRRNVTCSSSFDKTIRFWDIKDNKQLQVFNGHTGTVSDFSPLQSNSNNENNKSNNIGVIGGSGYTICSGSYDRTIHIWDIETTKKYIVLRGHGNWIMSVKYGLNELGNTILSGSMDKS</sequence>
<dbReference type="InterPro" id="IPR001680">
    <property type="entry name" value="WD40_rpt"/>
</dbReference>
<dbReference type="PROSITE" id="PS00678">
    <property type="entry name" value="WD_REPEATS_1"/>
    <property type="match status" value="2"/>
</dbReference>
<dbReference type="SMART" id="SM00320">
    <property type="entry name" value="WD40"/>
    <property type="match status" value="4"/>
</dbReference>
<feature type="repeat" description="WD" evidence="3">
    <location>
        <begin position="59"/>
        <end position="106"/>
    </location>
</feature>
<dbReference type="InterPro" id="IPR020472">
    <property type="entry name" value="WD40_PAC1"/>
</dbReference>
<dbReference type="PRINTS" id="PR00320">
    <property type="entry name" value="GPROTEINBRPT"/>
</dbReference>
<proteinExistence type="predicted"/>
<dbReference type="InterPro" id="IPR019775">
    <property type="entry name" value="WD40_repeat_CS"/>
</dbReference>
<dbReference type="Pfam" id="PF00400">
    <property type="entry name" value="WD40"/>
    <property type="match status" value="4"/>
</dbReference>
<keyword evidence="1 3" id="KW-0853">WD repeat</keyword>
<name>X6N9M7_RETFI</name>
<dbReference type="PANTHER" id="PTHR19846">
    <property type="entry name" value="WD40 REPEAT PROTEIN"/>
    <property type="match status" value="1"/>
</dbReference>
<feature type="non-terminal residue" evidence="4">
    <location>
        <position position="196"/>
    </location>
</feature>
<dbReference type="EMBL" id="ASPP01010740">
    <property type="protein sequence ID" value="ETO22434.1"/>
    <property type="molecule type" value="Genomic_DNA"/>
</dbReference>
<accession>X6N9M7</accession>
<evidence type="ECO:0000256" key="1">
    <source>
        <dbReference type="ARBA" id="ARBA00022574"/>
    </source>
</evidence>
<comment type="caution">
    <text evidence="4">The sequence shown here is derived from an EMBL/GenBank/DDBJ whole genome shotgun (WGS) entry which is preliminary data.</text>
</comment>
<dbReference type="InterPro" id="IPR015943">
    <property type="entry name" value="WD40/YVTN_repeat-like_dom_sf"/>
</dbReference>
<dbReference type="InterPro" id="IPR036322">
    <property type="entry name" value="WD40_repeat_dom_sf"/>
</dbReference>
<dbReference type="GO" id="GO:0000398">
    <property type="term" value="P:mRNA splicing, via spliceosome"/>
    <property type="evidence" value="ECO:0007669"/>
    <property type="project" value="TreeGrafter"/>
</dbReference>
<dbReference type="SUPFAM" id="SSF50978">
    <property type="entry name" value="WD40 repeat-like"/>
    <property type="match status" value="1"/>
</dbReference>
<keyword evidence="5" id="KW-1185">Reference proteome</keyword>
<dbReference type="GO" id="GO:0017070">
    <property type="term" value="F:U6 snRNA binding"/>
    <property type="evidence" value="ECO:0007669"/>
    <property type="project" value="TreeGrafter"/>
</dbReference>
<dbReference type="AlphaFoldDB" id="X6N9M7"/>
<dbReference type="Gene3D" id="2.130.10.10">
    <property type="entry name" value="YVTN repeat-like/Quinoprotein amine dehydrogenase"/>
    <property type="match status" value="2"/>
</dbReference>
<evidence type="ECO:0000256" key="2">
    <source>
        <dbReference type="ARBA" id="ARBA00022737"/>
    </source>
</evidence>
<dbReference type="GO" id="GO:0030621">
    <property type="term" value="F:U4 snRNA binding"/>
    <property type="evidence" value="ECO:0007669"/>
    <property type="project" value="TreeGrafter"/>
</dbReference>
<feature type="repeat" description="WD" evidence="3">
    <location>
        <begin position="35"/>
        <end position="58"/>
    </location>
</feature>